<evidence type="ECO:0000256" key="3">
    <source>
        <dbReference type="PROSITE-ProRule" id="PRU00023"/>
    </source>
</evidence>
<evidence type="ECO:0000256" key="1">
    <source>
        <dbReference type="ARBA" id="ARBA00022737"/>
    </source>
</evidence>
<dbReference type="WBParaSite" id="ECPE_0000011401-mRNA-1">
    <property type="protein sequence ID" value="ECPE_0000011401-mRNA-1"/>
    <property type="gene ID" value="ECPE_0000011401"/>
</dbReference>
<evidence type="ECO:0000313" key="6">
    <source>
        <dbReference type="Proteomes" id="UP000272942"/>
    </source>
</evidence>
<dbReference type="Pfam" id="PF12796">
    <property type="entry name" value="Ank_2"/>
    <property type="match status" value="1"/>
</dbReference>
<dbReference type="InterPro" id="IPR051165">
    <property type="entry name" value="Multifunctional_ANK_Repeat"/>
</dbReference>
<dbReference type="PROSITE" id="PS50088">
    <property type="entry name" value="ANK_REPEAT"/>
    <property type="match status" value="1"/>
</dbReference>
<gene>
    <name evidence="5" type="ORF">ECPE_LOCUS115</name>
</gene>
<dbReference type="Gene3D" id="1.25.40.20">
    <property type="entry name" value="Ankyrin repeat-containing domain"/>
    <property type="match status" value="1"/>
</dbReference>
<dbReference type="InterPro" id="IPR036770">
    <property type="entry name" value="Ankyrin_rpt-contain_sf"/>
</dbReference>
<dbReference type="PANTHER" id="PTHR24123">
    <property type="entry name" value="ANKYRIN REPEAT-CONTAINING"/>
    <property type="match status" value="1"/>
</dbReference>
<dbReference type="SMART" id="SM00248">
    <property type="entry name" value="ANK"/>
    <property type="match status" value="3"/>
</dbReference>
<reference evidence="5 6" key="2">
    <citation type="submission" date="2018-11" db="EMBL/GenBank/DDBJ databases">
        <authorList>
            <consortium name="Pathogen Informatics"/>
        </authorList>
    </citation>
    <scope>NUCLEOTIDE SEQUENCE [LARGE SCALE GENOMIC DNA]</scope>
    <source>
        <strain evidence="5 6">Egypt</strain>
    </source>
</reference>
<protein>
    <submittedName>
        <fullName evidence="7">ANK_REP_REGION domain-containing protein</fullName>
    </submittedName>
</protein>
<keyword evidence="6" id="KW-1185">Reference proteome</keyword>
<dbReference type="SUPFAM" id="SSF48403">
    <property type="entry name" value="Ankyrin repeat"/>
    <property type="match status" value="1"/>
</dbReference>
<dbReference type="PANTHER" id="PTHR24123:SF33">
    <property type="entry name" value="PROTEIN HOS4"/>
    <property type="match status" value="1"/>
</dbReference>
<dbReference type="PROSITE" id="PS50297">
    <property type="entry name" value="ANK_REP_REGION"/>
    <property type="match status" value="1"/>
</dbReference>
<feature type="repeat" description="ANK" evidence="3">
    <location>
        <begin position="88"/>
        <end position="120"/>
    </location>
</feature>
<evidence type="ECO:0000313" key="5">
    <source>
        <dbReference type="EMBL" id="VDP18940.1"/>
    </source>
</evidence>
<evidence type="ECO:0000256" key="2">
    <source>
        <dbReference type="ARBA" id="ARBA00023043"/>
    </source>
</evidence>
<feature type="region of interest" description="Disordered" evidence="4">
    <location>
        <begin position="209"/>
        <end position="247"/>
    </location>
</feature>
<name>A0A182ZZI0_9TREM</name>
<dbReference type="EMBL" id="UZAN01000312">
    <property type="protein sequence ID" value="VDP18940.1"/>
    <property type="molecule type" value="Genomic_DNA"/>
</dbReference>
<organism evidence="7">
    <name type="scientific">Echinostoma caproni</name>
    <dbReference type="NCBI Taxonomy" id="27848"/>
    <lineage>
        <taxon>Eukaryota</taxon>
        <taxon>Metazoa</taxon>
        <taxon>Spiralia</taxon>
        <taxon>Lophotrochozoa</taxon>
        <taxon>Platyhelminthes</taxon>
        <taxon>Trematoda</taxon>
        <taxon>Digenea</taxon>
        <taxon>Plagiorchiida</taxon>
        <taxon>Echinostomata</taxon>
        <taxon>Echinostomatoidea</taxon>
        <taxon>Echinostomatidae</taxon>
        <taxon>Echinostoma</taxon>
    </lineage>
</organism>
<accession>A0A182ZZI0</accession>
<dbReference type="OrthoDB" id="539213at2759"/>
<evidence type="ECO:0000256" key="4">
    <source>
        <dbReference type="SAM" id="MobiDB-lite"/>
    </source>
</evidence>
<dbReference type="AlphaFoldDB" id="A0A182ZZI0"/>
<proteinExistence type="predicted"/>
<keyword evidence="1" id="KW-0677">Repeat</keyword>
<evidence type="ECO:0000313" key="7">
    <source>
        <dbReference type="WBParaSite" id="ECPE_0000011401-mRNA-1"/>
    </source>
</evidence>
<dbReference type="Proteomes" id="UP000272942">
    <property type="component" value="Unassembled WGS sequence"/>
</dbReference>
<reference evidence="7" key="1">
    <citation type="submission" date="2016-06" db="UniProtKB">
        <authorList>
            <consortium name="WormBaseParasite"/>
        </authorList>
    </citation>
    <scope>IDENTIFICATION</scope>
</reference>
<dbReference type="InterPro" id="IPR002110">
    <property type="entry name" value="Ankyrin_rpt"/>
</dbReference>
<keyword evidence="2 3" id="KW-0040">ANK repeat</keyword>
<sequence>MELHVKSINQVSWMYAPDRNGWTPIHYALHSKQGIGSFEYIIQHYGATSVDKLGRTILHHAALLGKLTACKMILEQSDSGLVNLLDDHKRTALHLATACGHGDVVQLLLAYQANPEIDDECGHSALTYARVQRLHFCLHLLTKHARLKTALKKKSVRSFSPVKISPKPIDKQRSQSYTHLSNQLGYSSVDSSSGSFGLPRDLWTLSNRSQSWATARRKPQTPTKQSRKERNTPSRGGGDRPGTPIKTTVYKASRDDILYQTRENLTIQDEDEPIAYVGSCTHEISNVVLTIGFVINE</sequence>